<keyword evidence="4" id="KW-1185">Reference proteome</keyword>
<dbReference type="EC" id="3.4.16.4" evidence="3"/>
<comment type="caution">
    <text evidence="3">The sequence shown here is derived from an EMBL/GenBank/DDBJ whole genome shotgun (WGS) entry which is preliminary data.</text>
</comment>
<proteinExistence type="inferred from homology"/>
<protein>
    <submittedName>
        <fullName evidence="3">D-alanyl-D-alanine carboxypeptidase/D-alanyl-D-alanine-endopeptidase</fullName>
        <ecNumber evidence="3">3.4.16.4</ecNumber>
    </submittedName>
</protein>
<keyword evidence="3" id="KW-0645">Protease</keyword>
<dbReference type="Proteomes" id="UP001596091">
    <property type="component" value="Unassembled WGS sequence"/>
</dbReference>
<evidence type="ECO:0000313" key="4">
    <source>
        <dbReference type="Proteomes" id="UP001596091"/>
    </source>
</evidence>
<dbReference type="PANTHER" id="PTHR30023">
    <property type="entry name" value="D-ALANYL-D-ALANINE CARBOXYPEPTIDASE"/>
    <property type="match status" value="1"/>
</dbReference>
<dbReference type="RefSeq" id="WP_263340200.1">
    <property type="nucleotide sequence ID" value="NZ_JAGSYH010000005.1"/>
</dbReference>
<dbReference type="InterPro" id="IPR000667">
    <property type="entry name" value="Peptidase_S13"/>
</dbReference>
<dbReference type="Pfam" id="PF02113">
    <property type="entry name" value="Peptidase_S13"/>
    <property type="match status" value="2"/>
</dbReference>
<name>A0ABW1EJJ4_9BACT</name>
<accession>A0ABW1EJJ4</accession>
<reference evidence="4" key="1">
    <citation type="journal article" date="2019" name="Int. J. Syst. Evol. Microbiol.">
        <title>The Global Catalogue of Microorganisms (GCM) 10K type strain sequencing project: providing services to taxonomists for standard genome sequencing and annotation.</title>
        <authorList>
            <consortium name="The Broad Institute Genomics Platform"/>
            <consortium name="The Broad Institute Genome Sequencing Center for Infectious Disease"/>
            <person name="Wu L."/>
            <person name="Ma J."/>
        </authorList>
    </citation>
    <scope>NUCLEOTIDE SEQUENCE [LARGE SCALE GENOMIC DNA]</scope>
    <source>
        <strain evidence="4">JCM 4087</strain>
    </source>
</reference>
<evidence type="ECO:0000313" key="3">
    <source>
        <dbReference type="EMBL" id="MFC5863573.1"/>
    </source>
</evidence>
<comment type="similarity">
    <text evidence="1">Belongs to the peptidase S13 family.</text>
</comment>
<keyword evidence="2 3" id="KW-0378">Hydrolase</keyword>
<evidence type="ECO:0000256" key="1">
    <source>
        <dbReference type="ARBA" id="ARBA00006096"/>
    </source>
</evidence>
<dbReference type="Gene3D" id="3.50.80.20">
    <property type="entry name" value="D-Ala-D-Ala carboxypeptidase C, peptidase S13"/>
    <property type="match status" value="1"/>
</dbReference>
<dbReference type="SUPFAM" id="SSF56601">
    <property type="entry name" value="beta-lactamase/transpeptidase-like"/>
    <property type="match status" value="1"/>
</dbReference>
<dbReference type="GO" id="GO:0009002">
    <property type="term" value="F:serine-type D-Ala-D-Ala carboxypeptidase activity"/>
    <property type="evidence" value="ECO:0007669"/>
    <property type="project" value="UniProtKB-EC"/>
</dbReference>
<organism evidence="3 4">
    <name type="scientific">Acidicapsa dinghuensis</name>
    <dbReference type="NCBI Taxonomy" id="2218256"/>
    <lineage>
        <taxon>Bacteria</taxon>
        <taxon>Pseudomonadati</taxon>
        <taxon>Acidobacteriota</taxon>
        <taxon>Terriglobia</taxon>
        <taxon>Terriglobales</taxon>
        <taxon>Acidobacteriaceae</taxon>
        <taxon>Acidicapsa</taxon>
    </lineage>
</organism>
<dbReference type="Gene3D" id="3.40.710.10">
    <property type="entry name" value="DD-peptidase/beta-lactamase superfamily"/>
    <property type="match status" value="1"/>
</dbReference>
<dbReference type="NCBIfam" id="TIGR00666">
    <property type="entry name" value="PBP4"/>
    <property type="match status" value="1"/>
</dbReference>
<dbReference type="InterPro" id="IPR012338">
    <property type="entry name" value="Beta-lactam/transpept-like"/>
</dbReference>
<evidence type="ECO:0000256" key="2">
    <source>
        <dbReference type="ARBA" id="ARBA00022801"/>
    </source>
</evidence>
<dbReference type="PANTHER" id="PTHR30023:SF0">
    <property type="entry name" value="PENICILLIN-SENSITIVE CARBOXYPEPTIDASE A"/>
    <property type="match status" value="1"/>
</dbReference>
<keyword evidence="3" id="KW-0121">Carboxypeptidase</keyword>
<sequence>MSCFAGLAPVPIYAAHKHARSAAPRIAEAIDAVLAEPALQHAHFGISVTAIDGQRLYGLNDAQLFIPASNAKLLATATAFAMLPVDRLTWTTNLVTSGTVDATGVLHGDLVLLGAGDPTISGRKYPYAAPDRNKPVTSAAETPKPDPLAALEAMADQIKAQGIKSVAGDIVGDDTFFLSEPYGTGWSWEDLMWSDGAPASALTVNDNTVKLQMLSPVAETPVNGAGTGAQGAAPATPASTALGAQASWAPDTPYYMLQGTMVLAAPGVKAAPGMGPGMDRALGSRVVRVWGTAPAEGFRASIAIDDPAEYAARSLLAMLTARGITVAGTARARHRFETTEPQFDAAQTAQLTPLSLTTVEAPLEGRRVLASHVSIPMAEDLTMTDKVSQNLHAELLLRLLGRLLAPESGPQAPHTAEEGGSLAGGTWVVRQFLREAGVDQDDFYFFDGSGMSANDLIAPRAYTTLLTYAARQSWGEAWKATFPIAGVDGTLGHRFENSSLKGRLFAKTGTLMEVNALSGYLTAKSGKTVAFSILVNGHLPGSEAEIHAIDRICEAIAAAE</sequence>
<gene>
    <name evidence="3" type="primary">dacB</name>
    <name evidence="3" type="ORF">ACFPT7_14800</name>
</gene>
<dbReference type="EMBL" id="JBHSPH010000005">
    <property type="protein sequence ID" value="MFC5863573.1"/>
    <property type="molecule type" value="Genomic_DNA"/>
</dbReference>